<dbReference type="Pfam" id="PF00005">
    <property type="entry name" value="ABC_tran"/>
    <property type="match status" value="2"/>
</dbReference>
<dbReference type="InterPro" id="IPR017871">
    <property type="entry name" value="ABC_transporter-like_CS"/>
</dbReference>
<dbReference type="InterPro" id="IPR003439">
    <property type="entry name" value="ABC_transporter-like_ATP-bd"/>
</dbReference>
<evidence type="ECO:0000313" key="12">
    <source>
        <dbReference type="EMBL" id="GMM38369.1"/>
    </source>
</evidence>
<dbReference type="SMART" id="SM00382">
    <property type="entry name" value="AAA"/>
    <property type="match status" value="2"/>
</dbReference>
<keyword evidence="6 12" id="KW-0067">ATP-binding</keyword>
<feature type="transmembrane region" description="Helical" evidence="10">
    <location>
        <begin position="1334"/>
        <end position="1353"/>
    </location>
</feature>
<comment type="caution">
    <text evidence="12">The sequence shown here is derived from an EMBL/GenBank/DDBJ whole genome shotgun (WGS) entry which is preliminary data.</text>
</comment>
<keyword evidence="8 10" id="KW-0472">Membrane</keyword>
<dbReference type="SUPFAM" id="SSF52540">
    <property type="entry name" value="P-loop containing nucleoside triphosphate hydrolases"/>
    <property type="match status" value="2"/>
</dbReference>
<dbReference type="Proteomes" id="UP001360560">
    <property type="component" value="Unassembled WGS sequence"/>
</dbReference>
<dbReference type="Pfam" id="PF14510">
    <property type="entry name" value="ABC_trans_N"/>
    <property type="match status" value="1"/>
</dbReference>
<accession>A0AAV5QV34</accession>
<keyword evidence="5" id="KW-0547">Nucleotide-binding</keyword>
<evidence type="ECO:0000256" key="9">
    <source>
        <dbReference type="SAM" id="MobiDB-lite"/>
    </source>
</evidence>
<keyword evidence="2" id="KW-0813">Transport</keyword>
<dbReference type="GeneID" id="90076357"/>
<feature type="transmembrane region" description="Helical" evidence="10">
    <location>
        <begin position="1218"/>
        <end position="1236"/>
    </location>
</feature>
<evidence type="ECO:0000256" key="3">
    <source>
        <dbReference type="ARBA" id="ARBA00022692"/>
    </source>
</evidence>
<dbReference type="GO" id="GO:0005524">
    <property type="term" value="F:ATP binding"/>
    <property type="evidence" value="ECO:0007669"/>
    <property type="project" value="UniProtKB-KW"/>
</dbReference>
<dbReference type="CDD" id="cd03232">
    <property type="entry name" value="ABCG_PDR_domain2"/>
    <property type="match status" value="1"/>
</dbReference>
<comment type="subcellular location">
    <subcellularLocation>
        <location evidence="1">Membrane</location>
        <topology evidence="1">Multi-pass membrane protein</topology>
    </subcellularLocation>
</comment>
<dbReference type="InterPro" id="IPR027417">
    <property type="entry name" value="P-loop_NTPase"/>
</dbReference>
<keyword evidence="4" id="KW-0677">Repeat</keyword>
<dbReference type="Gene3D" id="3.40.50.300">
    <property type="entry name" value="P-loop containing nucleotide triphosphate hydrolases"/>
    <property type="match status" value="2"/>
</dbReference>
<evidence type="ECO:0000256" key="4">
    <source>
        <dbReference type="ARBA" id="ARBA00022737"/>
    </source>
</evidence>
<feature type="transmembrane region" description="Helical" evidence="10">
    <location>
        <begin position="655"/>
        <end position="677"/>
    </location>
</feature>
<dbReference type="GO" id="GO:0016887">
    <property type="term" value="F:ATP hydrolysis activity"/>
    <property type="evidence" value="ECO:0007669"/>
    <property type="project" value="InterPro"/>
</dbReference>
<feature type="region of interest" description="Disordered" evidence="9">
    <location>
        <begin position="1"/>
        <end position="29"/>
    </location>
</feature>
<evidence type="ECO:0000256" key="6">
    <source>
        <dbReference type="ARBA" id="ARBA00022840"/>
    </source>
</evidence>
<keyword evidence="7 10" id="KW-1133">Transmembrane helix</keyword>
<evidence type="ECO:0000256" key="5">
    <source>
        <dbReference type="ARBA" id="ARBA00022741"/>
    </source>
</evidence>
<dbReference type="GO" id="GO:0016020">
    <property type="term" value="C:membrane"/>
    <property type="evidence" value="ECO:0007669"/>
    <property type="project" value="UniProtKB-SubCell"/>
</dbReference>
<dbReference type="RefSeq" id="XP_064855364.1">
    <property type="nucleotide sequence ID" value="XM_064999292.1"/>
</dbReference>
<feature type="transmembrane region" description="Helical" evidence="10">
    <location>
        <begin position="764"/>
        <end position="781"/>
    </location>
</feature>
<name>A0AAV5QV34_9ASCO</name>
<feature type="transmembrane region" description="Helical" evidence="10">
    <location>
        <begin position="1306"/>
        <end position="1327"/>
    </location>
</feature>
<organism evidence="12 13">
    <name type="scientific">Saccharomycopsis crataegensis</name>
    <dbReference type="NCBI Taxonomy" id="43959"/>
    <lineage>
        <taxon>Eukaryota</taxon>
        <taxon>Fungi</taxon>
        <taxon>Dikarya</taxon>
        <taxon>Ascomycota</taxon>
        <taxon>Saccharomycotina</taxon>
        <taxon>Saccharomycetes</taxon>
        <taxon>Saccharomycopsidaceae</taxon>
        <taxon>Saccharomycopsis</taxon>
    </lineage>
</organism>
<dbReference type="Pfam" id="PF01061">
    <property type="entry name" value="ABC2_membrane"/>
    <property type="match status" value="2"/>
</dbReference>
<feature type="transmembrane region" description="Helical" evidence="10">
    <location>
        <begin position="590"/>
        <end position="613"/>
    </location>
</feature>
<evidence type="ECO:0000259" key="11">
    <source>
        <dbReference type="PROSITE" id="PS50893"/>
    </source>
</evidence>
<dbReference type="GO" id="GO:1990961">
    <property type="term" value="P:xenobiotic detoxification by transmembrane export across the plasma membrane"/>
    <property type="evidence" value="ECO:0007669"/>
    <property type="project" value="InterPro"/>
</dbReference>
<dbReference type="PROSITE" id="PS00211">
    <property type="entry name" value="ABC_TRANSPORTER_1"/>
    <property type="match status" value="1"/>
</dbReference>
<dbReference type="InterPro" id="IPR034001">
    <property type="entry name" value="ABCG_PDR_1"/>
</dbReference>
<dbReference type="CDD" id="cd03233">
    <property type="entry name" value="ABCG_PDR_domain1"/>
    <property type="match status" value="1"/>
</dbReference>
<feature type="transmembrane region" description="Helical" evidence="10">
    <location>
        <begin position="1257"/>
        <end position="1286"/>
    </location>
</feature>
<reference evidence="12 13" key="1">
    <citation type="journal article" date="2023" name="Elife">
        <title>Identification of key yeast species and microbe-microbe interactions impacting larval growth of Drosophila in the wild.</title>
        <authorList>
            <person name="Mure A."/>
            <person name="Sugiura Y."/>
            <person name="Maeda R."/>
            <person name="Honda K."/>
            <person name="Sakurai N."/>
            <person name="Takahashi Y."/>
            <person name="Watada M."/>
            <person name="Katoh T."/>
            <person name="Gotoh A."/>
            <person name="Gotoh Y."/>
            <person name="Taniguchi I."/>
            <person name="Nakamura K."/>
            <person name="Hayashi T."/>
            <person name="Katayama T."/>
            <person name="Uemura T."/>
            <person name="Hattori Y."/>
        </authorList>
    </citation>
    <scope>NUCLEOTIDE SEQUENCE [LARGE SCALE GENOMIC DNA]</scope>
    <source>
        <strain evidence="12 13">SC-9</strain>
    </source>
</reference>
<dbReference type="PANTHER" id="PTHR19241">
    <property type="entry name" value="ATP-BINDING CASSETTE TRANSPORTER"/>
    <property type="match status" value="1"/>
</dbReference>
<keyword evidence="13" id="KW-1185">Reference proteome</keyword>
<gene>
    <name evidence="12" type="ORF">DASC09_057080</name>
</gene>
<proteinExistence type="predicted"/>
<dbReference type="InterPro" id="IPR010929">
    <property type="entry name" value="PDR_CDR_ABC"/>
</dbReference>
<evidence type="ECO:0000256" key="2">
    <source>
        <dbReference type="ARBA" id="ARBA00022448"/>
    </source>
</evidence>
<dbReference type="InterPro" id="IPR003593">
    <property type="entry name" value="AAA+_ATPase"/>
</dbReference>
<dbReference type="EMBL" id="BTFZ01000020">
    <property type="protein sequence ID" value="GMM38369.1"/>
    <property type="molecule type" value="Genomic_DNA"/>
</dbReference>
<dbReference type="GO" id="GO:0140359">
    <property type="term" value="F:ABC-type transporter activity"/>
    <property type="evidence" value="ECO:0007669"/>
    <property type="project" value="InterPro"/>
</dbReference>
<feature type="transmembrane region" description="Helical" evidence="10">
    <location>
        <begin position="514"/>
        <end position="536"/>
    </location>
</feature>
<dbReference type="InterPro" id="IPR013525">
    <property type="entry name" value="ABC2_TM"/>
</dbReference>
<protein>
    <submittedName>
        <fullName evidence="12">ATP-binding cassette multidrug transporter</fullName>
    </submittedName>
</protein>
<dbReference type="FunFam" id="3.40.50.300:FF:000054">
    <property type="entry name" value="ABC multidrug transporter atrF"/>
    <property type="match status" value="1"/>
</dbReference>
<feature type="transmembrane region" description="Helical" evidence="10">
    <location>
        <begin position="1185"/>
        <end position="1206"/>
    </location>
</feature>
<dbReference type="Pfam" id="PF06422">
    <property type="entry name" value="PDR_CDR"/>
    <property type="match status" value="1"/>
</dbReference>
<sequence length="1490" mass="167865">MSSEISGSTIKRTMSTISKDPSSDEVPNNNDVTNYKGFDSNVASKIQDLARTLSRSSTLNRSESRTSFSSLLNTPPIMPFVENNLDPRLDPNSDKFDSKLWVMNFERLTNSDPDYYKPSSLGVIFKGLEASGTAVEADYQTDFSNFIPKYSKIILDDFILKKKAPRFNILKPMDGLLKPGQLCVVLGKPGAGCTTFLKSIATETYGFETPENSEISYDGISPKEIHKHYRGDVVYCAETENHFANLLVGDTLKFAAQMRTPQNRPDGVARDMYAQHMSEVIMATYGLSHTKNTRVGNDFIRGVSGGERKRVSICEVALSGAKVQCWDNSTRGLDSATALEFVKALKTAAVVQNRTPMIAIYQCSQGAYDIFDTVQLLYEGYQIYFGDAKKAKDYFLTMGYECPPRQTTADYLTSVTSPSERIVRKGMEGTVPSTPKEMYDYWMGSPEHAKLLKEIDEYKKEIQDGSRASAFKESYHARQSKKARPSSPYTLTYFQQIKCIMHRNWLRTKGDPSITLWTIFANSVMALIISSVFYNLRSDTSSFYYRTSSIFFAILFNAFGSLLEVFSLFEARPIVEKHKTYGLYHPSADALASIITELPTKIFICLAFNLIFYFMVNLRRTPGHFFFYLLVNFTGTLSMSHIFRSVGAASRTLSLAMTPAAILLLIFTIYTGFVVPIPDLLGWSRWIHYLNPIQYAFEALIANEFHNRKFPCAQFVPTGKGYPKSGENVICTPVSSKPGESYVDGDAYINLSFEYYWDHRWRDWGIVLSFVIFFLGVYLLLCEFNRASMQKGEILLFQKKSLKKSNIQTIKDDLEAGPIEKVRLEDETTEKAVPTDSPSEESHKNIFHWKDLTYQVKIKSEDRVILDHVSGFVKPGTVTALMGASGAGKTTLLNALSDRLTSGVITEGKRMVNGHPLDKSFQRSIGYVQQQDLHLEISTVREALLFSAELRQPASVPREEKIAYVEEVIDLLEMRPYAGAVVGVAGEGLNVEQRKRLTIGVELAAKPELLVFLDEPTSGLDSQTAWSICQLIRKLANHGHAILCTIHQPSAILMQEFDRLLFLQRGGQTVYFGELGAGCHIMIDYFEKYGAPKCPPEANPAEWMLEVIGAAPGSHAEQNYYDVWRNSSEFQDLHGELNTMETELSKLPVNDDPEKYKTYAASFSKQYLLVTQRVFQQTWRTPSYIYSKLLIAVASSLFNGFTFFMAKKSLQGLQSQMFAIFMFIAIFGCLVQQYLPNFVAQRDIYEARERPSRTFSWVAFITAQITSEIPWQIFAGTIAFFCWYYPVGLQHNASYAGDLHGRGAMMWIVVVLFYVYTSTFAQLAISFNEHDANAANLCVMLFTMCLIFCGVLSPPNVMPGFWIFMYRCNPMTYVVSAMLSLAVSDNDVTCASNEYLKFPPPQGMSCYQYMEPYISIAGGYLLPSTINSTTDCSFCAVSETNTYLHKLEIKPSQNGRNVGIFSAYIFIDMIGTVFFYWLARVPKGSGKRSS</sequence>
<feature type="transmembrane region" description="Helical" evidence="10">
    <location>
        <begin position="548"/>
        <end position="569"/>
    </location>
</feature>
<evidence type="ECO:0000256" key="1">
    <source>
        <dbReference type="ARBA" id="ARBA00004141"/>
    </source>
</evidence>
<evidence type="ECO:0000256" key="8">
    <source>
        <dbReference type="ARBA" id="ARBA00023136"/>
    </source>
</evidence>
<dbReference type="InterPro" id="IPR034003">
    <property type="entry name" value="ABCG_PDR_2"/>
</dbReference>
<dbReference type="InterPro" id="IPR005285">
    <property type="entry name" value="Drug-R_PDR/CDR"/>
</dbReference>
<evidence type="ECO:0000256" key="10">
    <source>
        <dbReference type="SAM" id="Phobius"/>
    </source>
</evidence>
<feature type="transmembrane region" description="Helical" evidence="10">
    <location>
        <begin position="1458"/>
        <end position="1479"/>
    </location>
</feature>
<dbReference type="InterPro" id="IPR029481">
    <property type="entry name" value="ABC_trans_N"/>
</dbReference>
<feature type="domain" description="ABC transporter" evidence="11">
    <location>
        <begin position="847"/>
        <end position="1090"/>
    </location>
</feature>
<dbReference type="NCBIfam" id="TIGR00956">
    <property type="entry name" value="3a01205"/>
    <property type="match status" value="1"/>
</dbReference>
<feature type="domain" description="ABC transporter" evidence="11">
    <location>
        <begin position="153"/>
        <end position="404"/>
    </location>
</feature>
<dbReference type="PROSITE" id="PS50893">
    <property type="entry name" value="ABC_TRANSPORTER_2"/>
    <property type="match status" value="2"/>
</dbReference>
<keyword evidence="3 10" id="KW-0812">Transmembrane</keyword>
<evidence type="ECO:0000256" key="7">
    <source>
        <dbReference type="ARBA" id="ARBA00022989"/>
    </source>
</evidence>
<evidence type="ECO:0000313" key="13">
    <source>
        <dbReference type="Proteomes" id="UP001360560"/>
    </source>
</evidence>